<comment type="caution">
    <text evidence="2">The sequence shown here is derived from an EMBL/GenBank/DDBJ whole genome shotgun (WGS) entry which is preliminary data.</text>
</comment>
<gene>
    <name evidence="2" type="ORF">PRZ48_003160</name>
</gene>
<feature type="compositionally biased region" description="Polar residues" evidence="1">
    <location>
        <begin position="41"/>
        <end position="50"/>
    </location>
</feature>
<evidence type="ECO:0000313" key="3">
    <source>
        <dbReference type="Proteomes" id="UP001305779"/>
    </source>
</evidence>
<evidence type="ECO:0000256" key="1">
    <source>
        <dbReference type="SAM" id="MobiDB-lite"/>
    </source>
</evidence>
<feature type="region of interest" description="Disordered" evidence="1">
    <location>
        <begin position="1"/>
        <end position="81"/>
    </location>
</feature>
<name>A0ABR0EUE2_ZASCE</name>
<feature type="compositionally biased region" description="Basic residues" evidence="1">
    <location>
        <begin position="23"/>
        <end position="34"/>
    </location>
</feature>
<keyword evidence="3" id="KW-1185">Reference proteome</keyword>
<dbReference type="EMBL" id="JAXOVC010000002">
    <property type="protein sequence ID" value="KAK4505197.1"/>
    <property type="molecule type" value="Genomic_DNA"/>
</dbReference>
<accession>A0ABR0EUE2</accession>
<proteinExistence type="predicted"/>
<dbReference type="Proteomes" id="UP001305779">
    <property type="component" value="Unassembled WGS sequence"/>
</dbReference>
<protein>
    <submittedName>
        <fullName evidence="2">Uncharacterized protein</fullName>
    </submittedName>
</protein>
<organism evidence="2 3">
    <name type="scientific">Zasmidium cellare</name>
    <name type="common">Wine cellar mold</name>
    <name type="synonym">Racodium cellare</name>
    <dbReference type="NCBI Taxonomy" id="395010"/>
    <lineage>
        <taxon>Eukaryota</taxon>
        <taxon>Fungi</taxon>
        <taxon>Dikarya</taxon>
        <taxon>Ascomycota</taxon>
        <taxon>Pezizomycotina</taxon>
        <taxon>Dothideomycetes</taxon>
        <taxon>Dothideomycetidae</taxon>
        <taxon>Mycosphaerellales</taxon>
        <taxon>Mycosphaerellaceae</taxon>
        <taxon>Zasmidium</taxon>
    </lineage>
</organism>
<reference evidence="2 3" key="1">
    <citation type="journal article" date="2023" name="G3 (Bethesda)">
        <title>A chromosome-level genome assembly of Zasmidium syzygii isolated from banana leaves.</title>
        <authorList>
            <person name="van Westerhoven A.C."/>
            <person name="Mehrabi R."/>
            <person name="Talebi R."/>
            <person name="Steentjes M.B.F."/>
            <person name="Corcolon B."/>
            <person name="Chong P.A."/>
            <person name="Kema G.H.J."/>
            <person name="Seidl M.F."/>
        </authorList>
    </citation>
    <scope>NUCLEOTIDE SEQUENCE [LARGE SCALE GENOMIC DNA]</scope>
    <source>
        <strain evidence="2 3">P124</strain>
    </source>
</reference>
<evidence type="ECO:0000313" key="2">
    <source>
        <dbReference type="EMBL" id="KAK4505197.1"/>
    </source>
</evidence>
<sequence>MHAHHFELSSGVAPQAQLDASIRSKRQKRNSKRSPPRDVIPSTSNLSKEQSSPTPPSPADSAICTTANSPPMQIWQPPEPSDHKVRMKKFLSLLRTHPYNIHGDLYTSTTTSYLLLLTAALMESQSASDPGAVSVVQDHASPDLEMVAESVHECLFVQTRTLEEHLQSLRMLKKVNPAWRVDPFNFTVDLQEGGREAIVWLTSRGTSSVGGEMDDDEGIAKGRWGSGRESVSIVFWRKEPRDGKGVWIMYKHVGIRGPGGGLFPWCGSEEFEGEKEGFCSIGLPGCELM</sequence>